<dbReference type="InterPro" id="IPR000792">
    <property type="entry name" value="Tscrpt_reg_LuxR_C"/>
</dbReference>
<dbReference type="GO" id="GO:0006355">
    <property type="term" value="P:regulation of DNA-templated transcription"/>
    <property type="evidence" value="ECO:0007669"/>
    <property type="project" value="InterPro"/>
</dbReference>
<dbReference type="Pfam" id="PF00196">
    <property type="entry name" value="GerE"/>
    <property type="match status" value="1"/>
</dbReference>
<dbReference type="PRINTS" id="PR00038">
    <property type="entry name" value="HTHLUXR"/>
</dbReference>
<dbReference type="InterPro" id="IPR027417">
    <property type="entry name" value="P-loop_NTPase"/>
</dbReference>
<dbReference type="InterPro" id="IPR016032">
    <property type="entry name" value="Sig_transdc_resp-reg_C-effctor"/>
</dbReference>
<dbReference type="SUPFAM" id="SSF52540">
    <property type="entry name" value="P-loop containing nucleoside triphosphate hydrolases"/>
    <property type="match status" value="1"/>
</dbReference>
<keyword evidence="5" id="KW-1185">Reference proteome</keyword>
<sequence length="920" mass="98427">MPAMTAEGFGLFGRETAFRVVADACAAGGQVVVSGAPGVGKSSLLKAAGQIAQRAGRRVLAVSPTRFDQGLPFAGLADLLAQCPPDAADGLPAPQRWALSVALQQVEPDGRVVDPLAMPLAIRSLLTDLCRTEPVTVILDDVQWLDAATAGGLAFALRRLAVASQRLSVLVGVRPEGLRSDLVRTLPEPRRDLDLPPLDEPAIAQLLRRHFGSTWTQAVSAAIARTSGGNPFLALMIAQAMQSDVSRWRWSARDGHDPVFPVPPSLSDVLGEKVALLPAAAREVLLIVSAAGRLSVGQLDKFVGPDRVGAALEAAADTDVAKVGPLQRVVFTHPLLASALYEAATPAERRRVHRLLADSLDDPVERALHRARTITTPDRAVADEIERAATTSAGRGALQLAGELLEAAARATPAAGTRTDRFARWLRVVDTYTLAGDTEAARAALDVLEPLAPDPTARAEAIRRRIDLTRRMPGARALAEQGLALAPPGTEVRNELTTLLGALHRLEGNGAEALRLTGVAVAEARAGKQDAALLRALYGRLTVERHWASGDAARTLGEIDELVASTHDLPGSIVAWTRAFFAPWDDPAAEAPVRREIRSALEAGRYGDLTQLYIALILHLTRSSRLPEARAALEDADRIGAWSLSAFQEQIARGLVAAYAGDLDLARTAVEAATEESRAIESTYWLCAFLAIRGFIETSAGEWQAALYALREVAAVFDRTHMVDLEQSLWAVDYADAALQVGAPDEAARAVEFLRRQGGSGRPEAAVAADRCEALRRAAAGDVDAALRELQRVVDLDGIECPFEAARSRLALGQVCRRAGHKRKSAETLTAAAEVFARLGYPCWAERARAELARSGLHHSGTDLTGNERRVAELVAAGRSNQEVAAALFMSVKTVEAHLTRIYRKLAVRSRTELARRLGL</sequence>
<dbReference type="Pfam" id="PF13191">
    <property type="entry name" value="AAA_16"/>
    <property type="match status" value="1"/>
</dbReference>
<reference evidence="4" key="1">
    <citation type="submission" date="2021-01" db="EMBL/GenBank/DDBJ databases">
        <title>Whole genome shotgun sequence of Virgisporangium aurantiacum NBRC 16421.</title>
        <authorList>
            <person name="Komaki H."/>
            <person name="Tamura T."/>
        </authorList>
    </citation>
    <scope>NUCLEOTIDE SEQUENCE</scope>
    <source>
        <strain evidence="4">NBRC 16421</strain>
    </source>
</reference>
<dbReference type="SUPFAM" id="SSF46894">
    <property type="entry name" value="C-terminal effector domain of the bipartite response regulators"/>
    <property type="match status" value="1"/>
</dbReference>
<dbReference type="SMART" id="SM00421">
    <property type="entry name" value="HTH_LUXR"/>
    <property type="match status" value="1"/>
</dbReference>
<dbReference type="GO" id="GO:0004016">
    <property type="term" value="F:adenylate cyclase activity"/>
    <property type="evidence" value="ECO:0007669"/>
    <property type="project" value="TreeGrafter"/>
</dbReference>
<dbReference type="PANTHER" id="PTHR16305">
    <property type="entry name" value="TESTICULAR SOLUBLE ADENYLYL CYCLASE"/>
    <property type="match status" value="1"/>
</dbReference>
<dbReference type="PROSITE" id="PS00622">
    <property type="entry name" value="HTH_LUXR_1"/>
    <property type="match status" value="1"/>
</dbReference>
<evidence type="ECO:0000256" key="2">
    <source>
        <dbReference type="ARBA" id="ARBA00022840"/>
    </source>
</evidence>
<dbReference type="InterPro" id="IPR036388">
    <property type="entry name" value="WH-like_DNA-bd_sf"/>
</dbReference>
<dbReference type="EMBL" id="BOPG01000012">
    <property type="protein sequence ID" value="GIJ54367.1"/>
    <property type="molecule type" value="Genomic_DNA"/>
</dbReference>
<dbReference type="AlphaFoldDB" id="A0A8J3Z112"/>
<name>A0A8J3Z112_9ACTN</name>
<gene>
    <name evidence="4" type="ORF">Vau01_018830</name>
</gene>
<dbReference type="InterPro" id="IPR041664">
    <property type="entry name" value="AAA_16"/>
</dbReference>
<dbReference type="GO" id="GO:0005737">
    <property type="term" value="C:cytoplasm"/>
    <property type="evidence" value="ECO:0007669"/>
    <property type="project" value="TreeGrafter"/>
</dbReference>
<evidence type="ECO:0000256" key="1">
    <source>
        <dbReference type="ARBA" id="ARBA00022741"/>
    </source>
</evidence>
<dbReference type="PROSITE" id="PS50043">
    <property type="entry name" value="HTH_LUXR_2"/>
    <property type="match status" value="1"/>
</dbReference>
<dbReference type="Gene3D" id="1.10.10.10">
    <property type="entry name" value="Winged helix-like DNA-binding domain superfamily/Winged helix DNA-binding domain"/>
    <property type="match status" value="1"/>
</dbReference>
<feature type="domain" description="HTH luxR-type" evidence="3">
    <location>
        <begin position="857"/>
        <end position="920"/>
    </location>
</feature>
<keyword evidence="2" id="KW-0067">ATP-binding</keyword>
<accession>A0A8J3Z112</accession>
<dbReference type="CDD" id="cd06170">
    <property type="entry name" value="LuxR_C_like"/>
    <property type="match status" value="1"/>
</dbReference>
<protein>
    <submittedName>
        <fullName evidence="4">Transcriptional regulator</fullName>
    </submittedName>
</protein>
<evidence type="ECO:0000313" key="4">
    <source>
        <dbReference type="EMBL" id="GIJ54367.1"/>
    </source>
</evidence>
<keyword evidence="1" id="KW-0547">Nucleotide-binding</keyword>
<dbReference type="Proteomes" id="UP000612585">
    <property type="component" value="Unassembled WGS sequence"/>
</dbReference>
<dbReference type="GO" id="GO:0003677">
    <property type="term" value="F:DNA binding"/>
    <property type="evidence" value="ECO:0007669"/>
    <property type="project" value="InterPro"/>
</dbReference>
<dbReference type="GO" id="GO:0005524">
    <property type="term" value="F:ATP binding"/>
    <property type="evidence" value="ECO:0007669"/>
    <property type="project" value="UniProtKB-KW"/>
</dbReference>
<organism evidence="4 5">
    <name type="scientific">Virgisporangium aurantiacum</name>
    <dbReference type="NCBI Taxonomy" id="175570"/>
    <lineage>
        <taxon>Bacteria</taxon>
        <taxon>Bacillati</taxon>
        <taxon>Actinomycetota</taxon>
        <taxon>Actinomycetes</taxon>
        <taxon>Micromonosporales</taxon>
        <taxon>Micromonosporaceae</taxon>
        <taxon>Virgisporangium</taxon>
    </lineage>
</organism>
<evidence type="ECO:0000313" key="5">
    <source>
        <dbReference type="Proteomes" id="UP000612585"/>
    </source>
</evidence>
<proteinExistence type="predicted"/>
<comment type="caution">
    <text evidence="4">The sequence shown here is derived from an EMBL/GenBank/DDBJ whole genome shotgun (WGS) entry which is preliminary data.</text>
</comment>
<dbReference type="Gene3D" id="3.40.50.300">
    <property type="entry name" value="P-loop containing nucleotide triphosphate hydrolases"/>
    <property type="match status" value="1"/>
</dbReference>
<evidence type="ECO:0000259" key="3">
    <source>
        <dbReference type="PROSITE" id="PS50043"/>
    </source>
</evidence>
<dbReference type="PANTHER" id="PTHR16305:SF35">
    <property type="entry name" value="TRANSCRIPTIONAL ACTIVATOR DOMAIN"/>
    <property type="match status" value="1"/>
</dbReference>